<dbReference type="InterPro" id="IPR016181">
    <property type="entry name" value="Acyl_CoA_acyltransferase"/>
</dbReference>
<sequence length="246" mass="27663">MFYHNQYSCPQPNPIRHSPDYTMLPYDVNFCFPIRALEDDTVVVTPLIPTVHAKIVFELILEYPCVMRYMSIHSFPSLSAFEAHCESARANPETCLFIILKQGTQDKILGIISFCRASPALSTIEIGSVIVFPPYQGTHVSTHAIGLMMQYALDLPSSGGLGVRRLQWQCYTINIASIKVAQRMGFREEAIIRWHRPQAIGKESCAPFRADDSLGVPGRHSAYLSVCWDDWEQGVRDRVAALLSRG</sequence>
<dbReference type="EMBL" id="CAJMWX010001135">
    <property type="protein sequence ID" value="CAE6469821.1"/>
    <property type="molecule type" value="Genomic_DNA"/>
</dbReference>
<dbReference type="Proteomes" id="UP000663888">
    <property type="component" value="Unassembled WGS sequence"/>
</dbReference>
<dbReference type="PROSITE" id="PS51186">
    <property type="entry name" value="GNAT"/>
    <property type="match status" value="1"/>
</dbReference>
<dbReference type="GO" id="GO:0008999">
    <property type="term" value="F:protein-N-terminal-alanine acetyltransferase activity"/>
    <property type="evidence" value="ECO:0007669"/>
    <property type="project" value="TreeGrafter"/>
</dbReference>
<dbReference type="CDD" id="cd04301">
    <property type="entry name" value="NAT_SF"/>
    <property type="match status" value="1"/>
</dbReference>
<dbReference type="SUPFAM" id="SSF55729">
    <property type="entry name" value="Acyl-CoA N-acyltransferases (Nat)"/>
    <property type="match status" value="1"/>
</dbReference>
<evidence type="ECO:0000313" key="3">
    <source>
        <dbReference type="Proteomes" id="UP000663888"/>
    </source>
</evidence>
<dbReference type="GO" id="GO:1990189">
    <property type="term" value="F:protein N-terminal-serine acetyltransferase activity"/>
    <property type="evidence" value="ECO:0007669"/>
    <property type="project" value="TreeGrafter"/>
</dbReference>
<dbReference type="InterPro" id="IPR000182">
    <property type="entry name" value="GNAT_dom"/>
</dbReference>
<comment type="caution">
    <text evidence="2">The sequence shown here is derived from an EMBL/GenBank/DDBJ whole genome shotgun (WGS) entry which is preliminary data.</text>
</comment>
<evidence type="ECO:0000259" key="1">
    <source>
        <dbReference type="PROSITE" id="PS51186"/>
    </source>
</evidence>
<name>A0A8H3C0Q9_9AGAM</name>
<gene>
    <name evidence="2" type="ORF">RDB_LOCUS105017</name>
</gene>
<dbReference type="Gene3D" id="3.40.630.30">
    <property type="match status" value="1"/>
</dbReference>
<reference evidence="2" key="1">
    <citation type="submission" date="2021-01" db="EMBL/GenBank/DDBJ databases">
        <authorList>
            <person name="Kaushik A."/>
        </authorList>
    </citation>
    <scope>NUCLEOTIDE SEQUENCE</scope>
    <source>
        <strain evidence="2">AG4-R118</strain>
    </source>
</reference>
<accession>A0A8H3C0Q9</accession>
<dbReference type="InterPro" id="IPR051908">
    <property type="entry name" value="Ribosomal_N-acetyltransferase"/>
</dbReference>
<protein>
    <recommendedName>
        <fullName evidence="1">N-acetyltransferase domain-containing protein</fullName>
    </recommendedName>
</protein>
<proteinExistence type="predicted"/>
<dbReference type="PANTHER" id="PTHR43441">
    <property type="entry name" value="RIBOSOMAL-PROTEIN-SERINE ACETYLTRANSFERASE"/>
    <property type="match status" value="1"/>
</dbReference>
<feature type="domain" description="N-acetyltransferase" evidence="1">
    <location>
        <begin position="42"/>
        <end position="207"/>
    </location>
</feature>
<dbReference type="AlphaFoldDB" id="A0A8H3C0Q9"/>
<evidence type="ECO:0000313" key="2">
    <source>
        <dbReference type="EMBL" id="CAE6469821.1"/>
    </source>
</evidence>
<organism evidence="2 3">
    <name type="scientific">Rhizoctonia solani</name>
    <dbReference type="NCBI Taxonomy" id="456999"/>
    <lineage>
        <taxon>Eukaryota</taxon>
        <taxon>Fungi</taxon>
        <taxon>Dikarya</taxon>
        <taxon>Basidiomycota</taxon>
        <taxon>Agaricomycotina</taxon>
        <taxon>Agaricomycetes</taxon>
        <taxon>Cantharellales</taxon>
        <taxon>Ceratobasidiaceae</taxon>
        <taxon>Rhizoctonia</taxon>
    </lineage>
</organism>
<dbReference type="PANTHER" id="PTHR43441:SF5">
    <property type="entry name" value="FAMILY ACETYLTRANSFERASE, PUTATIVE-RELATED"/>
    <property type="match status" value="1"/>
</dbReference>
<dbReference type="Pfam" id="PF13302">
    <property type="entry name" value="Acetyltransf_3"/>
    <property type="match status" value="1"/>
</dbReference>